<accession>A0A3S0P5W0</accession>
<dbReference type="EMBL" id="RYYR01000011">
    <property type="protein sequence ID" value="RUL52165.1"/>
    <property type="molecule type" value="Genomic_DNA"/>
</dbReference>
<organism evidence="1 2">
    <name type="scientific">Lysinibacillus antri</name>
    <dbReference type="NCBI Taxonomy" id="2498145"/>
    <lineage>
        <taxon>Bacteria</taxon>
        <taxon>Bacillati</taxon>
        <taxon>Bacillota</taxon>
        <taxon>Bacilli</taxon>
        <taxon>Bacillales</taxon>
        <taxon>Bacillaceae</taxon>
        <taxon>Lysinibacillus</taxon>
    </lineage>
</organism>
<reference evidence="1 2" key="1">
    <citation type="submission" date="2018-12" db="EMBL/GenBank/DDBJ databases">
        <title>Lysinibacillus antri sp. nov., isolated from a cave soil.</title>
        <authorList>
            <person name="Narsing Rao M.P."/>
            <person name="Zhang H."/>
            <person name="Dong Z.-Y."/>
            <person name="Niu X.-K."/>
            <person name="Zhang K."/>
            <person name="Fang B.-Z."/>
            <person name="Kang Y.-Q."/>
            <person name="Xiao M."/>
            <person name="Li W.-J."/>
        </authorList>
    </citation>
    <scope>NUCLEOTIDE SEQUENCE [LARGE SCALE GENOMIC DNA]</scope>
    <source>
        <strain evidence="1 2">SYSU K30002</strain>
    </source>
</reference>
<gene>
    <name evidence="1" type="ORF">EK386_09955</name>
</gene>
<proteinExistence type="predicted"/>
<comment type="caution">
    <text evidence="1">The sequence shown here is derived from an EMBL/GenBank/DDBJ whole genome shotgun (WGS) entry which is preliminary data.</text>
</comment>
<evidence type="ECO:0000313" key="2">
    <source>
        <dbReference type="Proteomes" id="UP000287910"/>
    </source>
</evidence>
<keyword evidence="2" id="KW-1185">Reference proteome</keyword>
<dbReference type="Proteomes" id="UP000287910">
    <property type="component" value="Unassembled WGS sequence"/>
</dbReference>
<evidence type="ECO:0000313" key="1">
    <source>
        <dbReference type="EMBL" id="RUL52165.1"/>
    </source>
</evidence>
<dbReference type="AlphaFoldDB" id="A0A3S0P5W0"/>
<dbReference type="RefSeq" id="WP_126659013.1">
    <property type="nucleotide sequence ID" value="NZ_RYYR01000011.1"/>
</dbReference>
<protein>
    <submittedName>
        <fullName evidence="1">Uncharacterized protein</fullName>
    </submittedName>
</protein>
<name>A0A3S0P5W0_9BACI</name>
<sequence>MRSRFTRILLFAVLVIVIGYLFNAYFVHFTGDGKDSPEKALPKDADYEWIEGPKSDKEHRYFFLSNGNYFGTGMVTKNLKGWSAGDGVYAELPKSLDDNTIKSAHSDRKILYGLIKPKGKMKVLVNDKEAQLIELTTLSKDVIDLYKVEGYSIWYIDLSNLDDTEKFTIQVVDEKDNVVSELVI</sequence>